<feature type="repeat" description="WD" evidence="17">
    <location>
        <begin position="922"/>
        <end position="965"/>
    </location>
</feature>
<dbReference type="EC" id="4.1.99.3" evidence="4"/>
<name>W7U795_9STRA</name>
<evidence type="ECO:0000313" key="21">
    <source>
        <dbReference type="EMBL" id="EWM28754.1"/>
    </source>
</evidence>
<sequence length="1086" mass="120093">MATSPYTVSGRPQTLPSGVHHTRLKWLNGCEARLYCHTSSSSFPPRSPSSSSPPFAPASTNITTPVAKDSSVPRCVVYWMQRSVRSSFNHALEVAIHYANQLDVPLLVVYAIVTSYPGANERGFAFLFEGLHEAQTSLANRGIRLVVREAKVVGENSTRGAAATAVPLTIVDTCKRVKAPLLVMDRAYERLLRTWREDVCARVACPVLMVESDVVVPVDVVSPQPLSSAAALRRAHAPLLSQYLLPLPEGSLRHPSHALPACSPSAPSPLFPDELEMHDPLALLSSLADLDRSVPRVSFKRGGSTQAKLLLARFLRDRLRGYQARRKEAVARHQSFLSPYLHFGHISPIYVALKVRQHASSTPQDRRRFCDELLTWREMAVHFVYHHRESYDRYEGIPRWARESLEEAAEGERRHAYSLTELEEGRTHDLLWNAAQEEMRVTGYMNNYMRMFWCKSIIAWTAEGPREAYRRSLFLNDKYFLDGRDCNGYMGVAWCFGLYDRPMPGFSPIFGKVRRMTANGVRAKQDVGAYICQVKDLAAKVERASRWGREGGGKGHCGDGNIEEHQNGAMLGVEDAIYAKPLSHRVDAFLSPVPERHNAKRKTDGNSESHASYSAGRGLQGKREGEVDGERGGQRKKETKTGASSTNASEEWKGAFWEERRSLQEGRWQPEKETLRKENPGNFSSRKGDLPSWRGPFGQQTSLSEKQLLAQSELPSSHQMADAEAVVSLGDRIEQAKCKAQTLKKEIEEVRKQKDNAMLPGAANNQQLPDFKNKIIRIRRILKGHFGKVYSMHWAQKSTQLVSASQDGKLIIWNAHTTNKVQSIPLRSSWVMTCCFEQTNGALVACGGLDNVCSVYRVSGPGMPAPSSPTGQSAIRPAHELIAHDGYLSCCRFIDEQSLLTSSGDSTCIFWDVEKNEAITSFADHGGDVMSLSVLPSINRHIFVSGSCDATAKVWDTRLGKCVQTHAGHESDVNAVQFFPDGNAFSTGSDDSTCRLFDIRSYGAVNVFGNDKIVSGVTSVSFSASGRLLFAGHDDSSCLAWDVLADGKGLAFQLAGHESRVSCLGVNSTGEALCTGSWDSLLKVWA</sequence>
<evidence type="ECO:0000256" key="18">
    <source>
        <dbReference type="SAM" id="Coils"/>
    </source>
</evidence>
<keyword evidence="8" id="KW-0677">Repeat</keyword>
<evidence type="ECO:0000256" key="8">
    <source>
        <dbReference type="ARBA" id="ARBA00022737"/>
    </source>
</evidence>
<comment type="similarity">
    <text evidence="2">Belongs to the DNA photolyase class-2 family.</text>
</comment>
<dbReference type="AlphaFoldDB" id="W7U795"/>
<dbReference type="SMART" id="SM00320">
    <property type="entry name" value="WD40"/>
    <property type="match status" value="7"/>
</dbReference>
<evidence type="ECO:0000256" key="5">
    <source>
        <dbReference type="ARBA" id="ARBA00014046"/>
    </source>
</evidence>
<keyword evidence="10" id="KW-0274">FAD</keyword>
<feature type="repeat" description="WD" evidence="17">
    <location>
        <begin position="966"/>
        <end position="1007"/>
    </location>
</feature>
<dbReference type="SUPFAM" id="SSF48173">
    <property type="entry name" value="Cryptochrome/photolyase FAD-binding domain"/>
    <property type="match status" value="1"/>
</dbReference>
<dbReference type="PANTHER" id="PTHR19850">
    <property type="entry name" value="GUANINE NUCLEOTIDE-BINDING PROTEIN BETA G PROTEIN BETA"/>
    <property type="match status" value="1"/>
</dbReference>
<dbReference type="EMBL" id="AZIL01000274">
    <property type="protein sequence ID" value="EWM28754.1"/>
    <property type="molecule type" value="Genomic_DNA"/>
</dbReference>
<evidence type="ECO:0000259" key="20">
    <source>
        <dbReference type="PROSITE" id="PS51645"/>
    </source>
</evidence>
<reference evidence="21 22" key="1">
    <citation type="journal article" date="2014" name="Mol. Plant">
        <title>Chromosome Scale Genome Assembly and Transcriptome Profiling of Nannochloropsis gaditana in Nitrogen Depletion.</title>
        <authorList>
            <person name="Corteggiani Carpinelli E."/>
            <person name="Telatin A."/>
            <person name="Vitulo N."/>
            <person name="Forcato C."/>
            <person name="D'Angelo M."/>
            <person name="Schiavon R."/>
            <person name="Vezzi A."/>
            <person name="Giacometti G.M."/>
            <person name="Morosinotto T."/>
            <person name="Valle G."/>
        </authorList>
    </citation>
    <scope>NUCLEOTIDE SEQUENCE [LARGE SCALE GENOMIC DNA]</scope>
    <source>
        <strain evidence="21 22">B-31</strain>
    </source>
</reference>
<keyword evidence="6 17" id="KW-0853">WD repeat</keyword>
<feature type="region of interest" description="Disordered" evidence="19">
    <location>
        <begin position="590"/>
        <end position="693"/>
    </location>
</feature>
<evidence type="ECO:0000256" key="7">
    <source>
        <dbReference type="ARBA" id="ARBA00022630"/>
    </source>
</evidence>
<dbReference type="PRINTS" id="PR00320">
    <property type="entry name" value="GPROTEINBRPT"/>
</dbReference>
<dbReference type="InterPro" id="IPR016346">
    <property type="entry name" value="G-protein_beta_1-5"/>
</dbReference>
<feature type="repeat" description="WD" evidence="17">
    <location>
        <begin position="881"/>
        <end position="921"/>
    </location>
</feature>
<dbReference type="GO" id="GO:0003677">
    <property type="term" value="F:DNA binding"/>
    <property type="evidence" value="ECO:0007669"/>
    <property type="project" value="UniProtKB-KW"/>
</dbReference>
<dbReference type="InterPro" id="IPR001632">
    <property type="entry name" value="WD40_G-protein_beta-like"/>
</dbReference>
<evidence type="ECO:0000256" key="11">
    <source>
        <dbReference type="ARBA" id="ARBA00023125"/>
    </source>
</evidence>
<feature type="repeat" description="WD" evidence="17">
    <location>
        <begin position="782"/>
        <end position="823"/>
    </location>
</feature>
<dbReference type="InterPro" id="IPR015943">
    <property type="entry name" value="WD40/YVTN_repeat-like_dom_sf"/>
</dbReference>
<dbReference type="Pfam" id="PF00875">
    <property type="entry name" value="DNA_photolyase"/>
    <property type="match status" value="1"/>
</dbReference>
<comment type="cofactor">
    <cofactor evidence="1">
        <name>FAD</name>
        <dbReference type="ChEBI" id="CHEBI:57692"/>
    </cofactor>
</comment>
<organism evidence="21 22">
    <name type="scientific">Nannochloropsis gaditana</name>
    <dbReference type="NCBI Taxonomy" id="72520"/>
    <lineage>
        <taxon>Eukaryota</taxon>
        <taxon>Sar</taxon>
        <taxon>Stramenopiles</taxon>
        <taxon>Ochrophyta</taxon>
        <taxon>Eustigmatophyceae</taxon>
        <taxon>Eustigmatales</taxon>
        <taxon>Monodopsidaceae</taxon>
        <taxon>Nannochloropsis</taxon>
    </lineage>
</organism>
<dbReference type="InterPro" id="IPR006050">
    <property type="entry name" value="DNA_photolyase_N"/>
</dbReference>
<keyword evidence="9" id="KW-0227">DNA damage</keyword>
<evidence type="ECO:0000256" key="1">
    <source>
        <dbReference type="ARBA" id="ARBA00001974"/>
    </source>
</evidence>
<gene>
    <name evidence="21" type="ORF">Naga_100002g133</name>
</gene>
<evidence type="ECO:0000313" key="22">
    <source>
        <dbReference type="Proteomes" id="UP000019335"/>
    </source>
</evidence>
<feature type="compositionally biased region" description="Basic and acidic residues" evidence="19">
    <location>
        <begin position="650"/>
        <end position="679"/>
    </location>
</feature>
<feature type="compositionally biased region" description="Low complexity" evidence="19">
    <location>
        <begin position="43"/>
        <end position="59"/>
    </location>
</feature>
<evidence type="ECO:0000256" key="14">
    <source>
        <dbReference type="ARBA" id="ARBA00023239"/>
    </source>
</evidence>
<protein>
    <recommendedName>
        <fullName evidence="5">Deoxyribodipyrimidine photo-lyase</fullName>
        <ecNumber evidence="4">4.1.99.3</ecNumber>
    </recommendedName>
    <alternativeName>
        <fullName evidence="15">DNA photolyase</fullName>
    </alternativeName>
</protein>
<evidence type="ECO:0000256" key="10">
    <source>
        <dbReference type="ARBA" id="ARBA00022827"/>
    </source>
</evidence>
<keyword evidence="12" id="KW-0234">DNA repair</keyword>
<dbReference type="InterPro" id="IPR001680">
    <property type="entry name" value="WD40_rpt"/>
</dbReference>
<dbReference type="PROSITE" id="PS00678">
    <property type="entry name" value="WD_REPEATS_1"/>
    <property type="match status" value="1"/>
</dbReference>
<feature type="domain" description="Photolyase/cryptochrome alpha/beta" evidence="20">
    <location>
        <begin position="74"/>
        <end position="218"/>
    </location>
</feature>
<dbReference type="InterPro" id="IPR020472">
    <property type="entry name" value="WD40_PAC1"/>
</dbReference>
<evidence type="ECO:0000256" key="3">
    <source>
        <dbReference type="ARBA" id="ARBA00009768"/>
    </source>
</evidence>
<keyword evidence="13" id="KW-0807">Transducer</keyword>
<dbReference type="SUPFAM" id="SSF50978">
    <property type="entry name" value="WD40 repeat-like"/>
    <property type="match status" value="1"/>
</dbReference>
<feature type="compositionally biased region" description="Basic and acidic residues" evidence="19">
    <location>
        <begin position="621"/>
        <end position="640"/>
    </location>
</feature>
<dbReference type="InterPro" id="IPR036155">
    <property type="entry name" value="Crypto/Photolyase_N_sf"/>
</dbReference>
<evidence type="ECO:0000256" key="15">
    <source>
        <dbReference type="ARBA" id="ARBA00031671"/>
    </source>
</evidence>
<dbReference type="InterPro" id="IPR019775">
    <property type="entry name" value="WD40_repeat_CS"/>
</dbReference>
<proteinExistence type="inferred from homology"/>
<dbReference type="Proteomes" id="UP000019335">
    <property type="component" value="Chromosome 4"/>
</dbReference>
<keyword evidence="22" id="KW-1185">Reference proteome</keyword>
<dbReference type="Gene3D" id="1.25.40.80">
    <property type="match status" value="1"/>
</dbReference>
<evidence type="ECO:0000256" key="4">
    <source>
        <dbReference type="ARBA" id="ARBA00013149"/>
    </source>
</evidence>
<feature type="region of interest" description="Disordered" evidence="19">
    <location>
        <begin position="43"/>
        <end position="63"/>
    </location>
</feature>
<dbReference type="InterPro" id="IPR036322">
    <property type="entry name" value="WD40_repeat_dom_sf"/>
</dbReference>
<evidence type="ECO:0000256" key="19">
    <source>
        <dbReference type="SAM" id="MobiDB-lite"/>
    </source>
</evidence>
<dbReference type="InterPro" id="IPR036134">
    <property type="entry name" value="Crypto/Photolyase_FAD-like_sf"/>
</dbReference>
<evidence type="ECO:0000256" key="2">
    <source>
        <dbReference type="ARBA" id="ARBA00006409"/>
    </source>
</evidence>
<dbReference type="Gene3D" id="3.40.50.620">
    <property type="entry name" value="HUPs"/>
    <property type="match status" value="1"/>
</dbReference>
<feature type="compositionally biased region" description="Basic and acidic residues" evidence="19">
    <location>
        <begin position="594"/>
        <end position="607"/>
    </location>
</feature>
<dbReference type="PROSITE" id="PS50082">
    <property type="entry name" value="WD_REPEATS_2"/>
    <property type="match status" value="6"/>
</dbReference>
<dbReference type="PROSITE" id="PS50294">
    <property type="entry name" value="WD_REPEATS_REGION"/>
    <property type="match status" value="4"/>
</dbReference>
<dbReference type="PRINTS" id="PR00319">
    <property type="entry name" value="GPROTEINB"/>
</dbReference>
<keyword evidence="11" id="KW-0238">DNA-binding</keyword>
<dbReference type="InterPro" id="IPR014729">
    <property type="entry name" value="Rossmann-like_a/b/a_fold"/>
</dbReference>
<dbReference type="OrthoDB" id="10255630at2759"/>
<dbReference type="FunFam" id="1.10.579.10:FF:000002">
    <property type="entry name" value="Deoxyribodipyrimidine photolyase"/>
    <property type="match status" value="1"/>
</dbReference>
<evidence type="ECO:0000256" key="6">
    <source>
        <dbReference type="ARBA" id="ARBA00022574"/>
    </source>
</evidence>
<dbReference type="SUPFAM" id="SSF52425">
    <property type="entry name" value="Cryptochrome/photolyase, N-terminal domain"/>
    <property type="match status" value="1"/>
</dbReference>
<dbReference type="PROSITE" id="PS51645">
    <property type="entry name" value="PHR_CRY_ALPHA_BETA"/>
    <property type="match status" value="1"/>
</dbReference>
<keyword evidence="14" id="KW-0456">Lyase</keyword>
<dbReference type="GO" id="GO:0006281">
    <property type="term" value="P:DNA repair"/>
    <property type="evidence" value="ECO:0007669"/>
    <property type="project" value="UniProtKB-KW"/>
</dbReference>
<feature type="repeat" description="WD" evidence="17">
    <location>
        <begin position="1054"/>
        <end position="1086"/>
    </location>
</feature>
<feature type="coiled-coil region" evidence="18">
    <location>
        <begin position="726"/>
        <end position="753"/>
    </location>
</feature>
<feature type="repeat" description="WD" evidence="17">
    <location>
        <begin position="1017"/>
        <end position="1043"/>
    </location>
</feature>
<dbReference type="Gene3D" id="2.130.10.10">
    <property type="entry name" value="YVTN repeat-like/Quinoprotein amine dehydrogenase"/>
    <property type="match status" value="1"/>
</dbReference>
<evidence type="ECO:0000256" key="13">
    <source>
        <dbReference type="ARBA" id="ARBA00023224"/>
    </source>
</evidence>
<comment type="caution">
    <text evidence="21">The sequence shown here is derived from an EMBL/GenBank/DDBJ whole genome shotgun (WGS) entry which is preliminary data.</text>
</comment>
<evidence type="ECO:0000256" key="9">
    <source>
        <dbReference type="ARBA" id="ARBA00022763"/>
    </source>
</evidence>
<dbReference type="GO" id="GO:0007165">
    <property type="term" value="P:signal transduction"/>
    <property type="evidence" value="ECO:0007669"/>
    <property type="project" value="UniProtKB-KW"/>
</dbReference>
<comment type="catalytic activity">
    <reaction evidence="16">
        <text>cyclobutadipyrimidine (in DNA) = 2 pyrimidine residues (in DNA).</text>
        <dbReference type="EC" id="4.1.99.3"/>
    </reaction>
</comment>
<comment type="similarity">
    <text evidence="3">Belongs to the WD repeat G protein beta family.</text>
</comment>
<keyword evidence="18" id="KW-0175">Coiled coil</keyword>
<dbReference type="GO" id="GO:0003904">
    <property type="term" value="F:deoxyribodipyrimidine photo-lyase activity"/>
    <property type="evidence" value="ECO:0007669"/>
    <property type="project" value="UniProtKB-EC"/>
</dbReference>
<dbReference type="CDD" id="cd00200">
    <property type="entry name" value="WD40"/>
    <property type="match status" value="1"/>
</dbReference>
<dbReference type="Gene3D" id="1.10.579.10">
    <property type="entry name" value="DNA Cyclobutane Dipyrimidine Photolyase, subunit A, domain 3"/>
    <property type="match status" value="1"/>
</dbReference>
<dbReference type="Pfam" id="PF25391">
    <property type="entry name" value="WD40_Gbeta"/>
    <property type="match status" value="1"/>
</dbReference>
<keyword evidence="7" id="KW-0285">Flavoprotein</keyword>
<evidence type="ECO:0000256" key="16">
    <source>
        <dbReference type="ARBA" id="ARBA00033999"/>
    </source>
</evidence>
<accession>W7U795</accession>
<evidence type="ECO:0000256" key="17">
    <source>
        <dbReference type="PROSITE-ProRule" id="PRU00221"/>
    </source>
</evidence>
<evidence type="ECO:0000256" key="12">
    <source>
        <dbReference type="ARBA" id="ARBA00023204"/>
    </source>
</evidence>